<dbReference type="InterPro" id="IPR006631">
    <property type="entry name" value="DM4_12"/>
</dbReference>
<dbReference type="AlphaFoldDB" id="A0AAW1UWC0"/>
<reference evidence="2 3" key="1">
    <citation type="submission" date="2023-03" db="EMBL/GenBank/DDBJ databases">
        <title>Genome insight into feeding habits of ladybird beetles.</title>
        <authorList>
            <person name="Li H.-S."/>
            <person name="Huang Y.-H."/>
            <person name="Pang H."/>
        </authorList>
    </citation>
    <scope>NUCLEOTIDE SEQUENCE [LARGE SCALE GENOMIC DNA]</scope>
    <source>
        <strain evidence="2">SYSU_2023b</strain>
        <tissue evidence="2">Whole body</tissue>
    </source>
</reference>
<dbReference type="Proteomes" id="UP001431783">
    <property type="component" value="Unassembled WGS sequence"/>
</dbReference>
<evidence type="ECO:0000313" key="3">
    <source>
        <dbReference type="Proteomes" id="UP001431783"/>
    </source>
</evidence>
<evidence type="ECO:0000256" key="1">
    <source>
        <dbReference type="SAM" id="SignalP"/>
    </source>
</evidence>
<feature type="chain" id="PRO_5043553580" evidence="1">
    <location>
        <begin position="23"/>
        <end position="184"/>
    </location>
</feature>
<keyword evidence="3" id="KW-1185">Reference proteome</keyword>
<protein>
    <submittedName>
        <fullName evidence="2">Uncharacterized protein</fullName>
    </submittedName>
</protein>
<dbReference type="PANTHER" id="PTHR21398">
    <property type="entry name" value="AGAP007094-PA"/>
    <property type="match status" value="1"/>
</dbReference>
<dbReference type="PROSITE" id="PS51257">
    <property type="entry name" value="PROKAR_LIPOPROTEIN"/>
    <property type="match status" value="1"/>
</dbReference>
<name>A0AAW1UWC0_9CUCU</name>
<dbReference type="PANTHER" id="PTHR21398:SF21">
    <property type="entry name" value="AGAP004005-PA"/>
    <property type="match status" value="1"/>
</dbReference>
<evidence type="ECO:0000313" key="2">
    <source>
        <dbReference type="EMBL" id="KAK9885141.1"/>
    </source>
</evidence>
<sequence>MKNVIYMCIAIVLSCLFVKTYAWTPFSPILLFKEGINWVQMIGGISVPVDLKEETVTIGSAVKAYYLLPTNLSDPQSSRHNRKRRQEFPRQNIYTYIDNIHNKTRKGEIKSCFLKIICEYAAHPVANHSLLSQLLGVLLRPSRLTDEIIGDDYMEAEMKGYANFNCSSLFPECKTNFLSSLNFI</sequence>
<gene>
    <name evidence="2" type="ORF">WA026_010652</name>
</gene>
<dbReference type="EMBL" id="JARQZJ010000095">
    <property type="protein sequence ID" value="KAK9885141.1"/>
    <property type="molecule type" value="Genomic_DNA"/>
</dbReference>
<dbReference type="Pfam" id="PF07841">
    <property type="entry name" value="DM4_12"/>
    <property type="match status" value="1"/>
</dbReference>
<dbReference type="SMART" id="SM00718">
    <property type="entry name" value="DM4_12"/>
    <property type="match status" value="1"/>
</dbReference>
<feature type="signal peptide" evidence="1">
    <location>
        <begin position="1"/>
        <end position="22"/>
    </location>
</feature>
<comment type="caution">
    <text evidence="2">The sequence shown here is derived from an EMBL/GenBank/DDBJ whole genome shotgun (WGS) entry which is preliminary data.</text>
</comment>
<organism evidence="2 3">
    <name type="scientific">Henosepilachna vigintioctopunctata</name>
    <dbReference type="NCBI Taxonomy" id="420089"/>
    <lineage>
        <taxon>Eukaryota</taxon>
        <taxon>Metazoa</taxon>
        <taxon>Ecdysozoa</taxon>
        <taxon>Arthropoda</taxon>
        <taxon>Hexapoda</taxon>
        <taxon>Insecta</taxon>
        <taxon>Pterygota</taxon>
        <taxon>Neoptera</taxon>
        <taxon>Endopterygota</taxon>
        <taxon>Coleoptera</taxon>
        <taxon>Polyphaga</taxon>
        <taxon>Cucujiformia</taxon>
        <taxon>Coccinelloidea</taxon>
        <taxon>Coccinellidae</taxon>
        <taxon>Epilachninae</taxon>
        <taxon>Epilachnini</taxon>
        <taxon>Henosepilachna</taxon>
    </lineage>
</organism>
<keyword evidence="1" id="KW-0732">Signal</keyword>
<proteinExistence type="predicted"/>
<accession>A0AAW1UWC0</accession>